<proteinExistence type="predicted"/>
<dbReference type="SUPFAM" id="SSF53300">
    <property type="entry name" value="vWA-like"/>
    <property type="match status" value="1"/>
</dbReference>
<dbReference type="InterPro" id="IPR002035">
    <property type="entry name" value="VWF_A"/>
</dbReference>
<evidence type="ECO:0000259" key="2">
    <source>
        <dbReference type="SMART" id="SM00327"/>
    </source>
</evidence>
<dbReference type="Pfam" id="PF05762">
    <property type="entry name" value="VWA_CoxE"/>
    <property type="match status" value="1"/>
</dbReference>
<protein>
    <submittedName>
        <fullName evidence="3">VWA domain-containing protein</fullName>
    </submittedName>
</protein>
<comment type="caution">
    <text evidence="3">The sequence shown here is derived from an EMBL/GenBank/DDBJ whole genome shotgun (WGS) entry which is preliminary data.</text>
</comment>
<accession>A0ABN2C572</accession>
<dbReference type="InterPro" id="IPR036465">
    <property type="entry name" value="vWFA_dom_sf"/>
</dbReference>
<gene>
    <name evidence="3" type="ORF">GCM10009804_05610</name>
</gene>
<evidence type="ECO:0000313" key="3">
    <source>
        <dbReference type="EMBL" id="GAA1551644.1"/>
    </source>
</evidence>
<dbReference type="EMBL" id="BAAAPH010000002">
    <property type="protein sequence ID" value="GAA1551644.1"/>
    <property type="molecule type" value="Genomic_DNA"/>
</dbReference>
<dbReference type="RefSeq" id="WP_344231710.1">
    <property type="nucleotide sequence ID" value="NZ_BAAAPH010000002.1"/>
</dbReference>
<evidence type="ECO:0000313" key="4">
    <source>
        <dbReference type="Proteomes" id="UP001501705"/>
    </source>
</evidence>
<dbReference type="PIRSF" id="PIRSF010256">
    <property type="entry name" value="CoxE_vWa"/>
    <property type="match status" value="1"/>
</dbReference>
<reference evidence="3 4" key="1">
    <citation type="journal article" date="2019" name="Int. J. Syst. Evol. Microbiol.">
        <title>The Global Catalogue of Microorganisms (GCM) 10K type strain sequencing project: providing services to taxonomists for standard genome sequencing and annotation.</title>
        <authorList>
            <consortium name="The Broad Institute Genomics Platform"/>
            <consortium name="The Broad Institute Genome Sequencing Center for Infectious Disease"/>
            <person name="Wu L."/>
            <person name="Ma J."/>
        </authorList>
    </citation>
    <scope>NUCLEOTIDE SEQUENCE [LARGE SCALE GENOMIC DNA]</scope>
    <source>
        <strain evidence="3 4">JCM 15572</strain>
    </source>
</reference>
<keyword evidence="4" id="KW-1185">Reference proteome</keyword>
<evidence type="ECO:0000256" key="1">
    <source>
        <dbReference type="SAM" id="MobiDB-lite"/>
    </source>
</evidence>
<dbReference type="Gene3D" id="3.40.50.410">
    <property type="entry name" value="von Willebrand factor, type A domain"/>
    <property type="match status" value="1"/>
</dbReference>
<feature type="domain" description="VWFA" evidence="2">
    <location>
        <begin position="200"/>
        <end position="367"/>
    </location>
</feature>
<dbReference type="PANTHER" id="PTHR39338:SF6">
    <property type="entry name" value="BLL5662 PROTEIN"/>
    <property type="match status" value="1"/>
</dbReference>
<sequence>MPTPPQATAGPEREADLALAGFGAALRQAGLAVTADRVHLFLRAVAALDPGRTADVYWAGRAALCSGPDDTARYDEVFAAWFTGDRPRGAVLRTPQSSVQAPLAGNDGDDGGTDADRTLTVSASTAEVLRHRDIAGLSTKDRADLARLFGTLRPQLPVRRANRRRPSHRGEIDPRRTLRAQLRQVGEPARVQYRRRGVRPRRVVFLIDVSGSMRPYADNLLRLAHTLVQRSPRTVEVFTIGTRLTRVSPALRRRDAEYALRAAGEVVPDWSGGTRLGEVLKVFLDRWGQRGTARRAVVVVCSDGWERGDASLLGQQLRRLATLAYRVIWLNPHRGKPGYAPVQSGIVAVLPYLDDLVAGHSLASFTELLEVVADA</sequence>
<dbReference type="InterPro" id="IPR011195">
    <property type="entry name" value="UCP010256"/>
</dbReference>
<dbReference type="Proteomes" id="UP001501705">
    <property type="component" value="Unassembled WGS sequence"/>
</dbReference>
<dbReference type="InterPro" id="IPR008912">
    <property type="entry name" value="Uncharacterised_CoxE"/>
</dbReference>
<dbReference type="SMART" id="SM00327">
    <property type="entry name" value="VWA"/>
    <property type="match status" value="1"/>
</dbReference>
<dbReference type="CDD" id="cd00198">
    <property type="entry name" value="vWFA"/>
    <property type="match status" value="1"/>
</dbReference>
<organism evidence="3 4">
    <name type="scientific">Kribbella hippodromi</name>
    <dbReference type="NCBI Taxonomy" id="434347"/>
    <lineage>
        <taxon>Bacteria</taxon>
        <taxon>Bacillati</taxon>
        <taxon>Actinomycetota</taxon>
        <taxon>Actinomycetes</taxon>
        <taxon>Propionibacteriales</taxon>
        <taxon>Kribbellaceae</taxon>
        <taxon>Kribbella</taxon>
    </lineage>
</organism>
<name>A0ABN2C572_9ACTN</name>
<feature type="region of interest" description="Disordered" evidence="1">
    <location>
        <begin position="94"/>
        <end position="113"/>
    </location>
</feature>
<dbReference type="PANTHER" id="PTHR39338">
    <property type="entry name" value="BLL5662 PROTEIN-RELATED"/>
    <property type="match status" value="1"/>
</dbReference>